<feature type="transmembrane region" description="Helical" evidence="1">
    <location>
        <begin position="12"/>
        <end position="32"/>
    </location>
</feature>
<dbReference type="ExpressionAtlas" id="I3SDB9">
    <property type="expression patterns" value="differential"/>
</dbReference>
<keyword evidence="1" id="KW-0472">Membrane</keyword>
<dbReference type="EMBL" id="BT138466">
    <property type="protein sequence ID" value="AFK38261.1"/>
    <property type="molecule type" value="mRNA"/>
</dbReference>
<name>I3SDB9_MEDTR</name>
<proteinExistence type="evidence at transcript level"/>
<reference evidence="2" key="1">
    <citation type="submission" date="2012-05" db="EMBL/GenBank/DDBJ databases">
        <authorList>
            <person name="Krishnakumar V."/>
            <person name="Cheung F."/>
            <person name="Xiao Y."/>
            <person name="Chan A."/>
            <person name="Moskal W.A."/>
            <person name="Town C.D."/>
        </authorList>
    </citation>
    <scope>NUCLEOTIDE SEQUENCE</scope>
</reference>
<dbReference type="AlphaFoldDB" id="I3SDB9"/>
<evidence type="ECO:0000313" key="2">
    <source>
        <dbReference type="EMBL" id="AFK38261.1"/>
    </source>
</evidence>
<protein>
    <submittedName>
        <fullName evidence="2">Uncharacterized protein</fullName>
    </submittedName>
</protein>
<evidence type="ECO:0000256" key="1">
    <source>
        <dbReference type="SAM" id="Phobius"/>
    </source>
</evidence>
<keyword evidence="1" id="KW-1133">Transmembrane helix</keyword>
<keyword evidence="1" id="KW-0812">Transmembrane</keyword>
<sequence>MELSWETKSAIILITVTFGLVYAWRVLNWMWLKPKKIEKLLREQGLQGNPYRLLLGDAKDYFVMQKESSIQTHESI</sequence>
<organism evidence="2">
    <name type="scientific">Medicago truncatula</name>
    <name type="common">Barrel medic</name>
    <name type="synonym">Medicago tribuloides</name>
    <dbReference type="NCBI Taxonomy" id="3880"/>
    <lineage>
        <taxon>Eukaryota</taxon>
        <taxon>Viridiplantae</taxon>
        <taxon>Streptophyta</taxon>
        <taxon>Embryophyta</taxon>
        <taxon>Tracheophyta</taxon>
        <taxon>Spermatophyta</taxon>
        <taxon>Magnoliopsida</taxon>
        <taxon>eudicotyledons</taxon>
        <taxon>Gunneridae</taxon>
        <taxon>Pentapetalae</taxon>
        <taxon>rosids</taxon>
        <taxon>fabids</taxon>
        <taxon>Fabales</taxon>
        <taxon>Fabaceae</taxon>
        <taxon>Papilionoideae</taxon>
        <taxon>50 kb inversion clade</taxon>
        <taxon>NPAAA clade</taxon>
        <taxon>Hologalegina</taxon>
        <taxon>IRL clade</taxon>
        <taxon>Trifolieae</taxon>
        <taxon>Medicago</taxon>
    </lineage>
</organism>
<accession>I3SDB9</accession>